<dbReference type="InterPro" id="IPR006151">
    <property type="entry name" value="Shikm_DH/Glu-tRNA_Rdtase"/>
</dbReference>
<dbReference type="InterPro" id="IPR015896">
    <property type="entry name" value="4pyrrol_synth_GluRdtase_dimer"/>
</dbReference>
<evidence type="ECO:0000259" key="12">
    <source>
        <dbReference type="Pfam" id="PF05201"/>
    </source>
</evidence>
<evidence type="ECO:0000256" key="7">
    <source>
        <dbReference type="ARBA" id="ARBA00023244"/>
    </source>
</evidence>
<dbReference type="InterPro" id="IPR036343">
    <property type="entry name" value="GluRdtase_N_sf"/>
</dbReference>
<evidence type="ECO:0000259" key="11">
    <source>
        <dbReference type="Pfam" id="PF01488"/>
    </source>
</evidence>
<reference evidence="13 14" key="1">
    <citation type="submission" date="2018-02" db="EMBL/GenBank/DDBJ databases">
        <title>Draft genome of wild Prunus yedoensis var. nudiflora.</title>
        <authorList>
            <person name="Baek S."/>
            <person name="Kim J.-H."/>
            <person name="Choi K."/>
            <person name="Kim G.-B."/>
            <person name="Cho A."/>
            <person name="Jang H."/>
            <person name="Shin C.-H."/>
            <person name="Yu H.-J."/>
            <person name="Mun J.-H."/>
        </authorList>
    </citation>
    <scope>NUCLEOTIDE SEQUENCE [LARGE SCALE GENOMIC DNA]</scope>
    <source>
        <strain evidence="14">cv. Jeju island</strain>
        <tissue evidence="13">Leaf</tissue>
    </source>
</reference>
<comment type="caution">
    <text evidence="13">The sequence shown here is derived from an EMBL/GenBank/DDBJ whole genome shotgun (WGS) entry which is preliminary data.</text>
</comment>
<evidence type="ECO:0000256" key="8">
    <source>
        <dbReference type="ARBA" id="ARBA00047464"/>
    </source>
</evidence>
<keyword evidence="4 9" id="KW-0521">NADP</keyword>
<dbReference type="GO" id="GO:0050661">
    <property type="term" value="F:NADP binding"/>
    <property type="evidence" value="ECO:0007669"/>
    <property type="project" value="InterPro"/>
</dbReference>
<evidence type="ECO:0000313" key="14">
    <source>
        <dbReference type="Proteomes" id="UP000250321"/>
    </source>
</evidence>
<dbReference type="InterPro" id="IPR018214">
    <property type="entry name" value="GluRdtase_CS"/>
</dbReference>
<dbReference type="InterPro" id="IPR000343">
    <property type="entry name" value="4pyrrol_synth_GluRdtase"/>
</dbReference>
<dbReference type="CDD" id="cd05213">
    <property type="entry name" value="NAD_bind_Glutamyl_tRNA_reduct"/>
    <property type="match status" value="1"/>
</dbReference>
<sequence length="521" mass="56867">MAVSTSFAGAKLEALLLKSSSSAATTSSRASNGSCSLSGSLRPVRSRRAVIQRGVRCEVAASDAAVQTGQSVSNISALEQLKTSAADRYTKEKSSIVVIGLSIHTTPVEMREKLAIPEAEWPRAIGELCGLNHIEEAAVLSTCNRMEIYVVALSQHRGVKEVTEWMSKTSGVPVSELCQHRFLLYNKDATQHLFDVSAGLDSLVLGEGQILAQVKQVVKVGQGVVGFGRNISGLFKHAITVGKRVRTETNIAAGAVSVSSAAVELALMKLPASSHASARMLVIGAGKMGKLVIKHLVAKGCTKMVVVNRTEERVTAVREELNGVEIIYKPLTEMLTCAAEADVIFTSTASETPLFFKEDVKDLPVVVQRLAVRVYNVDDLKEVVAANKEDRLRKAMEAQEIITEESKQFEAWRDSLETVPTIKKLRAYAERIRAAELEKCLSKMGDDISKKTRRAVDDLSRGIVNKLLHGPMQHLRCDGSDSRTLSETLENMHALNRMFSLETEISVLEQKIRAKVEQTQK</sequence>
<dbReference type="PROSITE" id="PS00747">
    <property type="entry name" value="GLUTR"/>
    <property type="match status" value="1"/>
</dbReference>
<dbReference type="Gene3D" id="3.30.460.30">
    <property type="entry name" value="Glutamyl-tRNA reductase, N-terminal domain"/>
    <property type="match status" value="1"/>
</dbReference>
<dbReference type="NCBIfam" id="TIGR01035">
    <property type="entry name" value="hemA"/>
    <property type="match status" value="1"/>
</dbReference>
<dbReference type="SUPFAM" id="SSF51735">
    <property type="entry name" value="NAD(P)-binding Rossmann-fold domains"/>
    <property type="match status" value="1"/>
</dbReference>
<keyword evidence="5 9" id="KW-0560">Oxidoreductase</keyword>
<dbReference type="UniPathway" id="UPA00251">
    <property type="reaction ID" value="UER00316"/>
</dbReference>
<dbReference type="SUPFAM" id="SSF69075">
    <property type="entry name" value="Glutamyl tRNA-reductase dimerization domain"/>
    <property type="match status" value="1"/>
</dbReference>
<dbReference type="Pfam" id="PF05201">
    <property type="entry name" value="GlutR_N"/>
    <property type="match status" value="1"/>
</dbReference>
<accession>A0A314YFP8</accession>
<feature type="domain" description="Quinate/shikimate 5-dehydrogenase/glutamyl-tRNA reductase" evidence="11">
    <location>
        <begin position="265"/>
        <end position="363"/>
    </location>
</feature>
<evidence type="ECO:0000259" key="10">
    <source>
        <dbReference type="Pfam" id="PF00745"/>
    </source>
</evidence>
<keyword evidence="7 9" id="KW-0627">Porphyrin biosynthesis</keyword>
<proteinExistence type="inferred from homology"/>
<keyword evidence="6" id="KW-0149">Chlorophyll biosynthesis</keyword>
<dbReference type="InterPro" id="IPR036453">
    <property type="entry name" value="GluRdtase_dimer_dom_sf"/>
</dbReference>
<dbReference type="PANTHER" id="PTHR43120">
    <property type="entry name" value="GLUTAMYL-TRNA REDUCTASE 1, CHLOROPLASTIC"/>
    <property type="match status" value="1"/>
</dbReference>
<feature type="domain" description="Tetrapyrrole biosynthesis glutamyl-tRNA reductase dimerisation" evidence="10">
    <location>
        <begin position="397"/>
        <end position="501"/>
    </location>
</feature>
<keyword evidence="14" id="KW-1185">Reference proteome</keyword>
<dbReference type="InterPro" id="IPR015895">
    <property type="entry name" value="4pyrrol_synth_GluRdtase_N"/>
</dbReference>
<evidence type="ECO:0000256" key="6">
    <source>
        <dbReference type="ARBA" id="ARBA00023171"/>
    </source>
</evidence>
<dbReference type="Pfam" id="PF01488">
    <property type="entry name" value="Shikimate_DH"/>
    <property type="match status" value="1"/>
</dbReference>
<dbReference type="GO" id="GO:0008883">
    <property type="term" value="F:glutamyl-tRNA reductase activity"/>
    <property type="evidence" value="ECO:0007669"/>
    <property type="project" value="UniProtKB-EC"/>
</dbReference>
<comment type="similarity">
    <text evidence="2 9">Belongs to the glutamyl-tRNA reductase family.</text>
</comment>
<dbReference type="EMBL" id="PJQY01001152">
    <property type="protein sequence ID" value="PQQ05047.1"/>
    <property type="molecule type" value="Genomic_DNA"/>
</dbReference>
<dbReference type="OrthoDB" id="424281at2759"/>
<comment type="catalytic activity">
    <reaction evidence="8 9">
        <text>(S)-4-amino-5-oxopentanoate + tRNA(Glu) + NADP(+) = L-glutamyl-tRNA(Glu) + NADPH + H(+)</text>
        <dbReference type="Rhea" id="RHEA:12344"/>
        <dbReference type="Rhea" id="RHEA-COMP:9663"/>
        <dbReference type="Rhea" id="RHEA-COMP:9680"/>
        <dbReference type="ChEBI" id="CHEBI:15378"/>
        <dbReference type="ChEBI" id="CHEBI:57501"/>
        <dbReference type="ChEBI" id="CHEBI:57783"/>
        <dbReference type="ChEBI" id="CHEBI:58349"/>
        <dbReference type="ChEBI" id="CHEBI:78442"/>
        <dbReference type="ChEBI" id="CHEBI:78520"/>
        <dbReference type="EC" id="1.2.1.70"/>
    </reaction>
</comment>
<dbReference type="STRING" id="2094558.A0A314YFP8"/>
<dbReference type="AlphaFoldDB" id="A0A314YFP8"/>
<dbReference type="InterPro" id="IPR036291">
    <property type="entry name" value="NAD(P)-bd_dom_sf"/>
</dbReference>
<dbReference type="GO" id="GO:0006782">
    <property type="term" value="P:protoporphyrinogen IX biosynthetic process"/>
    <property type="evidence" value="ECO:0007669"/>
    <property type="project" value="UniProtKB-UniPathway"/>
</dbReference>
<evidence type="ECO:0000256" key="4">
    <source>
        <dbReference type="ARBA" id="ARBA00022857"/>
    </source>
</evidence>
<dbReference type="Gene3D" id="3.40.50.720">
    <property type="entry name" value="NAD(P)-binding Rossmann-like Domain"/>
    <property type="match status" value="1"/>
</dbReference>
<protein>
    <recommendedName>
        <fullName evidence="3 9">Glutamyl-tRNA reductase</fullName>
        <ecNumber evidence="3 9">1.2.1.70</ecNumber>
    </recommendedName>
</protein>
<evidence type="ECO:0000256" key="9">
    <source>
        <dbReference type="RuleBase" id="RU000584"/>
    </source>
</evidence>
<dbReference type="SUPFAM" id="SSF69742">
    <property type="entry name" value="Glutamyl tRNA-reductase catalytic, N-terminal domain"/>
    <property type="match status" value="1"/>
</dbReference>
<feature type="domain" description="Glutamyl-tRNA reductase N-terminal" evidence="12">
    <location>
        <begin position="99"/>
        <end position="249"/>
    </location>
</feature>
<dbReference type="Pfam" id="PF00745">
    <property type="entry name" value="GlutR_dimer"/>
    <property type="match status" value="1"/>
</dbReference>
<evidence type="ECO:0000256" key="1">
    <source>
        <dbReference type="ARBA" id="ARBA00005059"/>
    </source>
</evidence>
<comment type="pathway">
    <text evidence="1 9">Porphyrin-containing compound metabolism; protoporphyrin-IX biosynthesis; 5-aminolevulinate from L-glutamyl-tRNA(Glu): step 1/2.</text>
</comment>
<dbReference type="FunFam" id="3.30.460.30:FF:000001">
    <property type="entry name" value="Glutamyl-tRNA reductase"/>
    <property type="match status" value="1"/>
</dbReference>
<dbReference type="EC" id="1.2.1.70" evidence="3 9"/>
<gene>
    <name evidence="13" type="ORF">Pyn_00400</name>
</gene>
<dbReference type="PANTHER" id="PTHR43120:SF1">
    <property type="entry name" value="GLUTAMYL-TRNA REDUCTASE 1, CHLOROPLASTIC"/>
    <property type="match status" value="1"/>
</dbReference>
<evidence type="ECO:0000313" key="13">
    <source>
        <dbReference type="EMBL" id="PQQ05047.1"/>
    </source>
</evidence>
<dbReference type="GO" id="GO:0015995">
    <property type="term" value="P:chlorophyll biosynthetic process"/>
    <property type="evidence" value="ECO:0007669"/>
    <property type="project" value="UniProtKB-KW"/>
</dbReference>
<dbReference type="Proteomes" id="UP000250321">
    <property type="component" value="Unassembled WGS sequence"/>
</dbReference>
<dbReference type="HAMAP" id="MF_00087">
    <property type="entry name" value="Glu_tRNA_reductase"/>
    <property type="match status" value="1"/>
</dbReference>
<evidence type="ECO:0000256" key="5">
    <source>
        <dbReference type="ARBA" id="ARBA00023002"/>
    </source>
</evidence>
<evidence type="ECO:0000256" key="2">
    <source>
        <dbReference type="ARBA" id="ARBA00005916"/>
    </source>
</evidence>
<organism evidence="13 14">
    <name type="scientific">Prunus yedoensis var. nudiflora</name>
    <dbReference type="NCBI Taxonomy" id="2094558"/>
    <lineage>
        <taxon>Eukaryota</taxon>
        <taxon>Viridiplantae</taxon>
        <taxon>Streptophyta</taxon>
        <taxon>Embryophyta</taxon>
        <taxon>Tracheophyta</taxon>
        <taxon>Spermatophyta</taxon>
        <taxon>Magnoliopsida</taxon>
        <taxon>eudicotyledons</taxon>
        <taxon>Gunneridae</taxon>
        <taxon>Pentapetalae</taxon>
        <taxon>rosids</taxon>
        <taxon>fabids</taxon>
        <taxon>Rosales</taxon>
        <taxon>Rosaceae</taxon>
        <taxon>Amygdaloideae</taxon>
        <taxon>Amygdaleae</taxon>
        <taxon>Prunus</taxon>
    </lineage>
</organism>
<name>A0A314YFP8_PRUYE</name>
<evidence type="ECO:0000256" key="3">
    <source>
        <dbReference type="ARBA" id="ARBA00012970"/>
    </source>
</evidence>